<dbReference type="Pfam" id="PF01470">
    <property type="entry name" value="Peptidase_C15"/>
    <property type="match status" value="1"/>
</dbReference>
<keyword evidence="5" id="KW-0788">Thiol protease</keyword>
<dbReference type="InterPro" id="IPR036440">
    <property type="entry name" value="Peptidase_C15-like_sf"/>
</dbReference>
<keyword evidence="2" id="KW-0963">Cytoplasm</keyword>
<evidence type="ECO:0000256" key="4">
    <source>
        <dbReference type="ARBA" id="ARBA00022801"/>
    </source>
</evidence>
<dbReference type="Proteomes" id="UP001486888">
    <property type="component" value="Chromosome"/>
</dbReference>
<dbReference type="PIRSF" id="PIRSF015592">
    <property type="entry name" value="Prld-crbxl_pptds"/>
    <property type="match status" value="1"/>
</dbReference>
<keyword evidence="8" id="KW-1185">Reference proteome</keyword>
<dbReference type="KEGG" id="gey:QMQ05_00460"/>
<dbReference type="CDD" id="cd00501">
    <property type="entry name" value="Peptidase_C15"/>
    <property type="match status" value="1"/>
</dbReference>
<sequence>MHILVTGFEPFGSDTINASAEVVFRLPKSMGPHRISTATLPVAFATSGPALEQLVDEHQPDILLCLGEAGGRNAITPEAYGVNINDARIPDNNGHQPRGHVIDPQAPPRRPAGLDPNIVVEILVRAGFNASVSDDAGKFVCNHIAFTAYGLRVPALFIHVPAVRPTGARALVGAETDGATVDSGWSFEQLTDAIMTVIASL</sequence>
<feature type="active site" evidence="6">
    <location>
        <position position="141"/>
    </location>
</feature>
<reference evidence="7 8" key="1">
    <citation type="submission" date="2023-05" db="EMBL/GenBank/DDBJ databases">
        <title>Glutamicibacter sp. B1, complete genome.</title>
        <authorList>
            <person name="Long Y.H."/>
            <person name="Fang T."/>
            <person name="Li X.Y."/>
        </authorList>
    </citation>
    <scope>NUCLEOTIDE SEQUENCE [LARGE SCALE GENOMIC DNA]</scope>
    <source>
        <strain evidence="7 8">B1</strain>
    </source>
</reference>
<dbReference type="Gene3D" id="3.40.630.20">
    <property type="entry name" value="Peptidase C15, pyroglutamyl peptidase I-like"/>
    <property type="match status" value="1"/>
</dbReference>
<name>A0AAU6WDV3_9MICC</name>
<proteinExistence type="inferred from homology"/>
<keyword evidence="4" id="KW-0378">Hydrolase</keyword>
<protein>
    <recommendedName>
        <fullName evidence="6">Pyroglutamyl-peptidase I</fullName>
        <ecNumber evidence="6">3.4.19.3</ecNumber>
    </recommendedName>
</protein>
<evidence type="ECO:0000313" key="8">
    <source>
        <dbReference type="Proteomes" id="UP001486888"/>
    </source>
</evidence>
<dbReference type="PANTHER" id="PTHR23402:SF1">
    <property type="entry name" value="PYROGLUTAMYL-PEPTIDASE I"/>
    <property type="match status" value="1"/>
</dbReference>
<evidence type="ECO:0000256" key="6">
    <source>
        <dbReference type="PROSITE-ProRule" id="PRU10077"/>
    </source>
</evidence>
<evidence type="ECO:0000313" key="7">
    <source>
        <dbReference type="EMBL" id="XAO46067.1"/>
    </source>
</evidence>
<comment type="similarity">
    <text evidence="1">Belongs to the peptidase C15 family.</text>
</comment>
<dbReference type="PANTHER" id="PTHR23402">
    <property type="entry name" value="PROTEASE FAMILY C15 PYROGLUTAMYL-PEPTIDASE I-RELATED"/>
    <property type="match status" value="1"/>
</dbReference>
<evidence type="ECO:0000256" key="2">
    <source>
        <dbReference type="ARBA" id="ARBA00022490"/>
    </source>
</evidence>
<gene>
    <name evidence="7" type="ORF">QMQ05_00460</name>
</gene>
<evidence type="ECO:0000256" key="1">
    <source>
        <dbReference type="ARBA" id="ARBA00006641"/>
    </source>
</evidence>
<dbReference type="GO" id="GO:0006508">
    <property type="term" value="P:proteolysis"/>
    <property type="evidence" value="ECO:0007669"/>
    <property type="project" value="UniProtKB-KW"/>
</dbReference>
<comment type="catalytic activity">
    <reaction evidence="6">
        <text>Release of an N-terminal pyroglutamyl group from a polypeptide, the second amino acid generally not being Pro.</text>
        <dbReference type="EC" id="3.4.19.3"/>
    </reaction>
</comment>
<dbReference type="PRINTS" id="PR00706">
    <property type="entry name" value="PYROGLUPTASE"/>
</dbReference>
<dbReference type="AlphaFoldDB" id="A0AAU6WDV3"/>
<dbReference type="InterPro" id="IPR016125">
    <property type="entry name" value="Peptidase_C15-like"/>
</dbReference>
<dbReference type="RefSeq" id="WP_345472107.1">
    <property type="nucleotide sequence ID" value="NZ_CP125942.1"/>
</dbReference>
<evidence type="ECO:0000256" key="3">
    <source>
        <dbReference type="ARBA" id="ARBA00022670"/>
    </source>
</evidence>
<dbReference type="InterPro" id="IPR033694">
    <property type="entry name" value="PGPEP1_Cys_AS"/>
</dbReference>
<dbReference type="GO" id="GO:0016920">
    <property type="term" value="F:pyroglutamyl-peptidase activity"/>
    <property type="evidence" value="ECO:0007669"/>
    <property type="project" value="UniProtKB-EC"/>
</dbReference>
<dbReference type="EMBL" id="CP125942">
    <property type="protein sequence ID" value="XAO46067.1"/>
    <property type="molecule type" value="Genomic_DNA"/>
</dbReference>
<dbReference type="GO" id="GO:0005829">
    <property type="term" value="C:cytosol"/>
    <property type="evidence" value="ECO:0007669"/>
    <property type="project" value="InterPro"/>
</dbReference>
<dbReference type="InterPro" id="IPR000816">
    <property type="entry name" value="Peptidase_C15"/>
</dbReference>
<evidence type="ECO:0000256" key="5">
    <source>
        <dbReference type="ARBA" id="ARBA00022807"/>
    </source>
</evidence>
<dbReference type="PROSITE" id="PS01334">
    <property type="entry name" value="PYRASE_CYS"/>
    <property type="match status" value="1"/>
</dbReference>
<keyword evidence="3" id="KW-0645">Protease</keyword>
<organism evidence="7 8">
    <name type="scientific">Glutamicibacter ectropisis</name>
    <dbReference type="NCBI Taxonomy" id="3046593"/>
    <lineage>
        <taxon>Bacteria</taxon>
        <taxon>Bacillati</taxon>
        <taxon>Actinomycetota</taxon>
        <taxon>Actinomycetes</taxon>
        <taxon>Micrococcales</taxon>
        <taxon>Micrococcaceae</taxon>
        <taxon>Glutamicibacter</taxon>
    </lineage>
</organism>
<dbReference type="EC" id="3.4.19.3" evidence="6"/>
<accession>A0AAU6WDV3</accession>
<dbReference type="SUPFAM" id="SSF53182">
    <property type="entry name" value="Pyrrolidone carboxyl peptidase (pyroglutamate aminopeptidase)"/>
    <property type="match status" value="1"/>
</dbReference>